<dbReference type="EMBL" id="CAJOBI010245301">
    <property type="protein sequence ID" value="CAF5093814.1"/>
    <property type="molecule type" value="Genomic_DNA"/>
</dbReference>
<reference evidence="1" key="1">
    <citation type="submission" date="2021-02" db="EMBL/GenBank/DDBJ databases">
        <authorList>
            <person name="Nowell W R."/>
        </authorList>
    </citation>
    <scope>NUCLEOTIDE SEQUENCE</scope>
</reference>
<sequence>FPSISFSPNGPYLLFKTYRTAWDSNSYESNLWLYDIQTQKKTVITKKVLVNF</sequence>
<dbReference type="SUPFAM" id="SSF82171">
    <property type="entry name" value="DPP6 N-terminal domain-like"/>
    <property type="match status" value="1"/>
</dbReference>
<evidence type="ECO:0000313" key="1">
    <source>
        <dbReference type="EMBL" id="CAF5093814.1"/>
    </source>
</evidence>
<gene>
    <name evidence="1" type="ORF">SMN809_LOCUS61321</name>
</gene>
<comment type="caution">
    <text evidence="1">The sequence shown here is derived from an EMBL/GenBank/DDBJ whole genome shotgun (WGS) entry which is preliminary data.</text>
</comment>
<evidence type="ECO:0000313" key="2">
    <source>
        <dbReference type="Proteomes" id="UP000676336"/>
    </source>
</evidence>
<dbReference type="Proteomes" id="UP000676336">
    <property type="component" value="Unassembled WGS sequence"/>
</dbReference>
<accession>A0A8S3EZZ3</accession>
<organism evidence="1 2">
    <name type="scientific">Rotaria magnacalcarata</name>
    <dbReference type="NCBI Taxonomy" id="392030"/>
    <lineage>
        <taxon>Eukaryota</taxon>
        <taxon>Metazoa</taxon>
        <taxon>Spiralia</taxon>
        <taxon>Gnathifera</taxon>
        <taxon>Rotifera</taxon>
        <taxon>Eurotatoria</taxon>
        <taxon>Bdelloidea</taxon>
        <taxon>Philodinida</taxon>
        <taxon>Philodinidae</taxon>
        <taxon>Rotaria</taxon>
    </lineage>
</organism>
<protein>
    <recommendedName>
        <fullName evidence="3">Dipeptidylpeptidase IV N-terminal domain-containing protein</fullName>
    </recommendedName>
</protein>
<evidence type="ECO:0008006" key="3">
    <source>
        <dbReference type="Google" id="ProtNLM"/>
    </source>
</evidence>
<dbReference type="AlphaFoldDB" id="A0A8S3EZZ3"/>
<name>A0A8S3EZZ3_9BILA</name>
<feature type="non-terminal residue" evidence="1">
    <location>
        <position position="1"/>
    </location>
</feature>
<proteinExistence type="predicted"/>